<evidence type="ECO:0000256" key="1">
    <source>
        <dbReference type="SAM" id="MobiDB-lite"/>
    </source>
</evidence>
<dbReference type="Proteomes" id="UP000006854">
    <property type="component" value="Chromosome"/>
</dbReference>
<reference evidence="3 4" key="1">
    <citation type="journal article" date="2011" name="BMC Genomics">
        <title>Genome-wide analysis of the role of GlnR in Streptomyces venezuelae provides new insights into global nitrogen regulation in actinomycetes.</title>
        <authorList>
            <person name="Pullan S.T."/>
            <person name="Bibb M.J."/>
            <person name="Merrick M."/>
        </authorList>
    </citation>
    <scope>NUCLEOTIDE SEQUENCE [LARGE SCALE GENOMIC DNA]</scope>
    <source>
        <strain evidence="4">ATCC 10712 / CBS 650.69 / DSM 40230 / JCM 4526 / NBRC 13096 / PD 04745</strain>
    </source>
</reference>
<dbReference type="eggNOG" id="ENOG5032CAR">
    <property type="taxonomic scope" value="Bacteria"/>
</dbReference>
<organism evidence="3 4">
    <name type="scientific">Streptomyces venezuelae (strain ATCC 10712 / CBS 650.69 / DSM 40230 / JCM 4526 / NBRC 13096 / PD 04745)</name>
    <dbReference type="NCBI Taxonomy" id="953739"/>
    <lineage>
        <taxon>Bacteria</taxon>
        <taxon>Bacillati</taxon>
        <taxon>Actinomycetota</taxon>
        <taxon>Actinomycetes</taxon>
        <taxon>Kitasatosporales</taxon>
        <taxon>Streptomycetaceae</taxon>
        <taxon>Streptomyces</taxon>
    </lineage>
</organism>
<evidence type="ECO:0000313" key="3">
    <source>
        <dbReference type="EMBL" id="CCA56880.1"/>
    </source>
</evidence>
<gene>
    <name evidence="3" type="ordered locus">SVEN_3594</name>
</gene>
<proteinExistence type="predicted"/>
<name>F2RCY4_STRVP</name>
<sequence length="65" mass="6841">MEAVPEEELVPPELAPASRPAAAPRMAAEASSPLAHQRIPVLTLGVGLALMGLGIGFLGIRMRRR</sequence>
<dbReference type="AlphaFoldDB" id="F2RCY4"/>
<keyword evidence="4" id="KW-1185">Reference proteome</keyword>
<dbReference type="HOGENOM" id="CLU_2848177_0_0_11"/>
<feature type="compositionally biased region" description="Acidic residues" evidence="1">
    <location>
        <begin position="1"/>
        <end position="10"/>
    </location>
</feature>
<feature type="transmembrane region" description="Helical" evidence="2">
    <location>
        <begin position="39"/>
        <end position="60"/>
    </location>
</feature>
<dbReference type="EMBL" id="FR845719">
    <property type="protein sequence ID" value="CCA56880.1"/>
    <property type="molecule type" value="Genomic_DNA"/>
</dbReference>
<keyword evidence="2" id="KW-1133">Transmembrane helix</keyword>
<dbReference type="STRING" id="953739.SVEN_3594"/>
<dbReference type="KEGG" id="sve:SVEN_3594"/>
<dbReference type="PATRIC" id="fig|953739.5.peg.6069"/>
<protein>
    <submittedName>
        <fullName evidence="3">Uncharacterized protein</fullName>
    </submittedName>
</protein>
<evidence type="ECO:0000256" key="2">
    <source>
        <dbReference type="SAM" id="Phobius"/>
    </source>
</evidence>
<feature type="region of interest" description="Disordered" evidence="1">
    <location>
        <begin position="1"/>
        <end position="23"/>
    </location>
</feature>
<keyword evidence="2" id="KW-0812">Transmembrane</keyword>
<feature type="compositionally biased region" description="Low complexity" evidence="1">
    <location>
        <begin position="11"/>
        <end position="23"/>
    </location>
</feature>
<keyword evidence="2" id="KW-0472">Membrane</keyword>
<evidence type="ECO:0000313" key="4">
    <source>
        <dbReference type="Proteomes" id="UP000006854"/>
    </source>
</evidence>
<accession>F2RCY4</accession>